<dbReference type="InterPro" id="IPR013103">
    <property type="entry name" value="RVT_2"/>
</dbReference>
<gene>
    <name evidence="4" type="ORF">FSB_LOCUS42072</name>
</gene>
<dbReference type="CDD" id="cd09272">
    <property type="entry name" value="RNase_HI_RT_Ty1"/>
    <property type="match status" value="1"/>
</dbReference>
<dbReference type="InterPro" id="IPR001878">
    <property type="entry name" value="Znf_CCHC"/>
</dbReference>
<dbReference type="InterPro" id="IPR036875">
    <property type="entry name" value="Znf_CCHC_sf"/>
</dbReference>
<evidence type="ECO:0000313" key="4">
    <source>
        <dbReference type="EMBL" id="SPD14190.1"/>
    </source>
</evidence>
<proteinExistence type="predicted"/>
<dbReference type="GO" id="GO:0008270">
    <property type="term" value="F:zinc ion binding"/>
    <property type="evidence" value="ECO:0007669"/>
    <property type="project" value="UniProtKB-KW"/>
</dbReference>
<keyword evidence="1" id="KW-0064">Aspartyl protease</keyword>
<dbReference type="PROSITE" id="PS50158">
    <property type="entry name" value="ZF_CCHC"/>
    <property type="match status" value="1"/>
</dbReference>
<organism evidence="4">
    <name type="scientific">Fagus sylvatica</name>
    <name type="common">Beechnut</name>
    <dbReference type="NCBI Taxonomy" id="28930"/>
    <lineage>
        <taxon>Eukaryota</taxon>
        <taxon>Viridiplantae</taxon>
        <taxon>Streptophyta</taxon>
        <taxon>Embryophyta</taxon>
        <taxon>Tracheophyta</taxon>
        <taxon>Spermatophyta</taxon>
        <taxon>Magnoliopsida</taxon>
        <taxon>eudicotyledons</taxon>
        <taxon>Gunneridae</taxon>
        <taxon>Pentapetalae</taxon>
        <taxon>rosids</taxon>
        <taxon>fabids</taxon>
        <taxon>Fagales</taxon>
        <taxon>Fagaceae</taxon>
        <taxon>Fagus</taxon>
    </lineage>
</organism>
<dbReference type="EMBL" id="OIVN01003890">
    <property type="protein sequence ID" value="SPD14190.1"/>
    <property type="molecule type" value="Genomic_DNA"/>
</dbReference>
<dbReference type="InterPro" id="IPR054722">
    <property type="entry name" value="PolX-like_BBD"/>
</dbReference>
<evidence type="ECO:0000259" key="3">
    <source>
        <dbReference type="PROSITE" id="PS50158"/>
    </source>
</evidence>
<protein>
    <recommendedName>
        <fullName evidence="3">CCHC-type domain-containing protein</fullName>
    </recommendedName>
</protein>
<reference evidence="4" key="1">
    <citation type="submission" date="2018-02" db="EMBL/GenBank/DDBJ databases">
        <authorList>
            <person name="Cohen D.B."/>
            <person name="Kent A.D."/>
        </authorList>
    </citation>
    <scope>NUCLEOTIDE SEQUENCE</scope>
</reference>
<dbReference type="SUPFAM" id="SSF57756">
    <property type="entry name" value="Retrovirus zinc finger-like domains"/>
    <property type="match status" value="1"/>
</dbReference>
<dbReference type="GO" id="GO:0004190">
    <property type="term" value="F:aspartic-type endopeptidase activity"/>
    <property type="evidence" value="ECO:0007669"/>
    <property type="project" value="UniProtKB-KW"/>
</dbReference>
<keyword evidence="2" id="KW-0479">Metal-binding</keyword>
<dbReference type="InterPro" id="IPR043502">
    <property type="entry name" value="DNA/RNA_pol_sf"/>
</dbReference>
<accession>A0A2N9HR08</accession>
<dbReference type="PANTHER" id="PTHR47592">
    <property type="entry name" value="PBF68 PROTEIN"/>
    <property type="match status" value="1"/>
</dbReference>
<dbReference type="GO" id="GO:0003676">
    <property type="term" value="F:nucleic acid binding"/>
    <property type="evidence" value="ECO:0007669"/>
    <property type="project" value="InterPro"/>
</dbReference>
<sequence length="698" mass="79063">MEGEKMAYKMMNQDFLKLDKFDGSNFIRWQDKMKFLLTALKIFYVLDPNLQPIQSPTPEDTKQLKEQRIKREEDELVCRGHILNTLSDRLYDLVTTMSSPKEIWKALETKYKTEKKGIVNYVQNGGIGSSKTNKSFRPNKKIVKKNNSNKDKKGRACFHCGKKDHYIRECKFLKNPMKDKELNTSEANVVDEIVAMVSEMQIGMITEVHMASAAENSSEWWYDSGATIHVCNNKTLFKEYVKAGNGLEVLLGNHNTAKVLGIGTMELILSSGKKLVLTNVYHVLDIKKNLREAVNDEMDSILSNKTWVLVDLPPGFNTIGCKWVFRRKYITDGTIQTFKARLVAKGFRQREGIDYFDTYAPVARITSICVLIALASIYKLVVHQMDVKTAFLNGNLDEEVYMDQLEGFVLPGNERKVSNGFKHNGADKCVYSKFTVKHEVIVCLYVDDMLIFGTNMLGVCETKKYLASMFKMKDLNKANTILVENTGRAIAQLKYASAIGSIMYVIHCTRSDVAFAINRLSRYTSSLSAEHWKAIARVLGYLKKTKDLGLYYSGYPAVLEGYSDANWITSVGDNKSTFGWIFTLGGGAISWASKKQSCISHSTMESEFIALASAGKEAEWLRNMFYNIELWSQPMPAISVYCDSQATMSKAYSKIYNGKSGHISLRHEYSPRPPIQSTGCRDFGVSARPSRLDWWPVD</sequence>
<keyword evidence="1" id="KW-0645">Protease</keyword>
<feature type="domain" description="CCHC-type" evidence="3">
    <location>
        <begin position="157"/>
        <end position="171"/>
    </location>
</feature>
<dbReference type="Pfam" id="PF22936">
    <property type="entry name" value="Pol_BBD"/>
    <property type="match status" value="1"/>
</dbReference>
<name>A0A2N9HR08_FAGSY</name>
<dbReference type="PANTHER" id="PTHR47592:SF31">
    <property type="entry name" value="ZINC FINGER, CCHC-TYPE-RELATED"/>
    <property type="match status" value="1"/>
</dbReference>
<dbReference type="Pfam" id="PF14223">
    <property type="entry name" value="Retrotran_gag_2"/>
    <property type="match status" value="1"/>
</dbReference>
<dbReference type="Gene3D" id="4.10.60.10">
    <property type="entry name" value="Zinc finger, CCHC-type"/>
    <property type="match status" value="1"/>
</dbReference>
<keyword evidence="2" id="KW-0862">Zinc</keyword>
<dbReference type="AlphaFoldDB" id="A0A2N9HR08"/>
<keyword evidence="1" id="KW-0378">Hydrolase</keyword>
<dbReference type="Pfam" id="PF07727">
    <property type="entry name" value="RVT_2"/>
    <property type="match status" value="2"/>
</dbReference>
<dbReference type="SUPFAM" id="SSF56672">
    <property type="entry name" value="DNA/RNA polymerases"/>
    <property type="match status" value="1"/>
</dbReference>
<keyword evidence="2" id="KW-0863">Zinc-finger</keyword>
<evidence type="ECO:0000256" key="1">
    <source>
        <dbReference type="ARBA" id="ARBA00022750"/>
    </source>
</evidence>
<evidence type="ECO:0000256" key="2">
    <source>
        <dbReference type="PROSITE-ProRule" id="PRU00047"/>
    </source>
</evidence>